<sequence length="347" mass="38793">MTRLIFVIPLVVTTYLWNMIPRWKFQPRGDEKNGLELRAAVGISLTATHGTLSLRNPDGSFEDIGRVEGSDEYISMMKRLSAPSAKHISPPYSTMEDLWDDIPRVFLQNVRKKLGLPASSDAGILAKLLRSLLTLHPLKSTQSVVISYPPVMALYNDDIIQTAIYLNIPLQTGILFQSRELVAAFAGHGLGLCEHPEDRDGCYDELQRLPVKQVFHVEYTAKAMLFHTAPLRGAIDLADSDIRAVALWDMGGEARGEKDYVEKLRDYVLKFVKEGRFSEEWETVVVMTGDEECVGDEEVKDVIRDGLKMAGITAVRILDARPEFVAARGAAELCFRGRVSREAGELR</sequence>
<dbReference type="Proteomes" id="UP000016922">
    <property type="component" value="Unassembled WGS sequence"/>
</dbReference>
<dbReference type="RefSeq" id="XP_008077970.1">
    <property type="nucleotide sequence ID" value="XM_008079779.1"/>
</dbReference>
<keyword evidence="2" id="KW-1185">Reference proteome</keyword>
<dbReference type="OrthoDB" id="3643156at2759"/>
<dbReference type="GeneID" id="19469724"/>
<accession>S3E9J5</accession>
<dbReference type="STRING" id="1116229.S3E9J5"/>
<organism evidence="1 2">
    <name type="scientific">Glarea lozoyensis (strain ATCC 20868 / MF5171)</name>
    <dbReference type="NCBI Taxonomy" id="1116229"/>
    <lineage>
        <taxon>Eukaryota</taxon>
        <taxon>Fungi</taxon>
        <taxon>Dikarya</taxon>
        <taxon>Ascomycota</taxon>
        <taxon>Pezizomycotina</taxon>
        <taxon>Leotiomycetes</taxon>
        <taxon>Helotiales</taxon>
        <taxon>Helotiaceae</taxon>
        <taxon>Glarea</taxon>
    </lineage>
</organism>
<evidence type="ECO:0000313" key="2">
    <source>
        <dbReference type="Proteomes" id="UP000016922"/>
    </source>
</evidence>
<gene>
    <name evidence="1" type="ORF">GLAREA_10678</name>
</gene>
<reference evidence="1 2" key="1">
    <citation type="journal article" date="2013" name="BMC Genomics">
        <title>Genomics-driven discovery of the pneumocandin biosynthetic gene cluster in the fungus Glarea lozoyensis.</title>
        <authorList>
            <person name="Chen L."/>
            <person name="Yue Q."/>
            <person name="Zhang X."/>
            <person name="Xiang M."/>
            <person name="Wang C."/>
            <person name="Li S."/>
            <person name="Che Y."/>
            <person name="Ortiz-Lopez F.J."/>
            <person name="Bills G.F."/>
            <person name="Liu X."/>
            <person name="An Z."/>
        </authorList>
    </citation>
    <scope>NUCLEOTIDE SEQUENCE [LARGE SCALE GENOMIC DNA]</scope>
    <source>
        <strain evidence="2">ATCC 20868 / MF5171</strain>
    </source>
</reference>
<name>S3E9J5_GLAL2</name>
<protein>
    <submittedName>
        <fullName evidence="1">Uncharacterized protein</fullName>
    </submittedName>
</protein>
<proteinExistence type="predicted"/>
<dbReference type="KEGG" id="glz:GLAREA_10678"/>
<dbReference type="OMA" id="EKISIMM"/>
<dbReference type="HOGENOM" id="CLU_055668_0_0_1"/>
<dbReference type="EMBL" id="KE145355">
    <property type="protein sequence ID" value="EPE34983.1"/>
    <property type="molecule type" value="Genomic_DNA"/>
</dbReference>
<evidence type="ECO:0000313" key="1">
    <source>
        <dbReference type="EMBL" id="EPE34983.1"/>
    </source>
</evidence>
<dbReference type="AlphaFoldDB" id="S3E9J5"/>